<feature type="region of interest" description="Disordered" evidence="5">
    <location>
        <begin position="79"/>
        <end position="133"/>
    </location>
</feature>
<dbReference type="InterPro" id="IPR052405">
    <property type="entry name" value="Mito_Transl_Release_Factor"/>
</dbReference>
<dbReference type="Pfam" id="PF00472">
    <property type="entry name" value="RF-1"/>
    <property type="match status" value="1"/>
</dbReference>
<keyword evidence="4" id="KW-0496">Mitochondrion</keyword>
<organism evidence="7 8">
    <name type="scientific">Thecamonas trahens ATCC 50062</name>
    <dbReference type="NCBI Taxonomy" id="461836"/>
    <lineage>
        <taxon>Eukaryota</taxon>
        <taxon>Apusozoa</taxon>
        <taxon>Apusomonadida</taxon>
        <taxon>Apusomonadidae</taxon>
        <taxon>Thecamonas</taxon>
    </lineage>
</organism>
<dbReference type="GeneID" id="25566507"/>
<dbReference type="PANTHER" id="PTHR46203:SF1">
    <property type="entry name" value="MITOCHONDRIAL TRANSLATION RELEASE FACTOR IN RESCUE"/>
    <property type="match status" value="1"/>
</dbReference>
<keyword evidence="3" id="KW-0809">Transit peptide</keyword>
<dbReference type="eggNOG" id="KOG2726">
    <property type="taxonomic scope" value="Eukaryota"/>
</dbReference>
<dbReference type="GO" id="GO:0005739">
    <property type="term" value="C:mitochondrion"/>
    <property type="evidence" value="ECO:0007669"/>
    <property type="project" value="UniProtKB-SubCell"/>
</dbReference>
<evidence type="ECO:0000256" key="2">
    <source>
        <dbReference type="ARBA" id="ARBA00010835"/>
    </source>
</evidence>
<sequence>MEAGPSSGKRHRHKVAEDELEETFLHGSGPGGQKINKTQSRVRLVHAPTGLTVVVQDTRSREANRTIARKRLADKVEAQLKGNASRLGRKAQRKRRRKAKAAARARRKYADAGDAEAEPGPEPRTDLVPRQAE</sequence>
<evidence type="ECO:0000313" key="7">
    <source>
        <dbReference type="EMBL" id="KNC51439.1"/>
    </source>
</evidence>
<evidence type="ECO:0000256" key="3">
    <source>
        <dbReference type="ARBA" id="ARBA00022946"/>
    </source>
</evidence>
<dbReference type="RefSeq" id="XP_013756102.1">
    <property type="nucleotide sequence ID" value="XM_013900648.1"/>
</dbReference>
<dbReference type="Proteomes" id="UP000054408">
    <property type="component" value="Unassembled WGS sequence"/>
</dbReference>
<feature type="domain" description="Prokaryotic-type class I peptide chain release factors" evidence="6">
    <location>
        <begin position="14"/>
        <end position="109"/>
    </location>
</feature>
<dbReference type="GO" id="GO:0003747">
    <property type="term" value="F:translation release factor activity"/>
    <property type="evidence" value="ECO:0007669"/>
    <property type="project" value="InterPro"/>
</dbReference>
<evidence type="ECO:0000256" key="5">
    <source>
        <dbReference type="SAM" id="MobiDB-lite"/>
    </source>
</evidence>
<gene>
    <name evidence="7" type="ORF">AMSG_07633</name>
</gene>
<dbReference type="InterPro" id="IPR045853">
    <property type="entry name" value="Pep_chain_release_fac_I_sf"/>
</dbReference>
<name>A0A0L0DGI0_THETB</name>
<reference evidence="7 8" key="1">
    <citation type="submission" date="2010-05" db="EMBL/GenBank/DDBJ databases">
        <title>The Genome Sequence of Thecamonas trahens ATCC 50062.</title>
        <authorList>
            <consortium name="The Broad Institute Genome Sequencing Platform"/>
            <person name="Russ C."/>
            <person name="Cuomo C."/>
            <person name="Shea T."/>
            <person name="Young S.K."/>
            <person name="Zeng Q."/>
            <person name="Koehrsen M."/>
            <person name="Haas B."/>
            <person name="Borodovsky M."/>
            <person name="Guigo R."/>
            <person name="Alvarado L."/>
            <person name="Berlin A."/>
            <person name="Bochicchio J."/>
            <person name="Borenstein D."/>
            <person name="Chapman S."/>
            <person name="Chen Z."/>
            <person name="Freedman E."/>
            <person name="Gellesch M."/>
            <person name="Goldberg J."/>
            <person name="Griggs A."/>
            <person name="Gujja S."/>
            <person name="Heilman E."/>
            <person name="Heiman D."/>
            <person name="Hepburn T."/>
            <person name="Howarth C."/>
            <person name="Jen D."/>
            <person name="Larson L."/>
            <person name="Mehta T."/>
            <person name="Park D."/>
            <person name="Pearson M."/>
            <person name="Roberts A."/>
            <person name="Saif S."/>
            <person name="Shenoy N."/>
            <person name="Sisk P."/>
            <person name="Stolte C."/>
            <person name="Sykes S."/>
            <person name="Thomson T."/>
            <person name="Walk T."/>
            <person name="White J."/>
            <person name="Yandava C."/>
            <person name="Burger G."/>
            <person name="Gray M.W."/>
            <person name="Holland P.W.H."/>
            <person name="King N."/>
            <person name="Lang F.B.F."/>
            <person name="Roger A.J."/>
            <person name="Ruiz-Trillo I."/>
            <person name="Lander E."/>
            <person name="Nusbaum C."/>
        </authorList>
    </citation>
    <scope>NUCLEOTIDE SEQUENCE [LARGE SCALE GENOMIC DNA]</scope>
    <source>
        <strain evidence="7 8">ATCC 50062</strain>
    </source>
</reference>
<dbReference type="EMBL" id="GL349467">
    <property type="protein sequence ID" value="KNC51439.1"/>
    <property type="molecule type" value="Genomic_DNA"/>
</dbReference>
<dbReference type="Gene3D" id="3.30.160.20">
    <property type="match status" value="1"/>
</dbReference>
<keyword evidence="8" id="KW-1185">Reference proteome</keyword>
<evidence type="ECO:0000313" key="8">
    <source>
        <dbReference type="Proteomes" id="UP000054408"/>
    </source>
</evidence>
<dbReference type="STRING" id="461836.A0A0L0DGI0"/>
<dbReference type="AlphaFoldDB" id="A0A0L0DGI0"/>
<evidence type="ECO:0000256" key="1">
    <source>
        <dbReference type="ARBA" id="ARBA00004173"/>
    </source>
</evidence>
<accession>A0A0L0DGI0</accession>
<dbReference type="InterPro" id="IPR000352">
    <property type="entry name" value="Pep_chain_release_fac_I"/>
</dbReference>
<proteinExistence type="inferred from homology"/>
<feature type="compositionally biased region" description="Basic and acidic residues" evidence="5">
    <location>
        <begin position="121"/>
        <end position="133"/>
    </location>
</feature>
<evidence type="ECO:0000259" key="6">
    <source>
        <dbReference type="Pfam" id="PF00472"/>
    </source>
</evidence>
<evidence type="ECO:0000256" key="4">
    <source>
        <dbReference type="ARBA" id="ARBA00023128"/>
    </source>
</evidence>
<dbReference type="SUPFAM" id="SSF75620">
    <property type="entry name" value="Release factor"/>
    <property type="match status" value="1"/>
</dbReference>
<protein>
    <submittedName>
        <fullName evidence="7">Peptide release factor</fullName>
    </submittedName>
</protein>
<dbReference type="OMA" id="VECHATR"/>
<feature type="compositionally biased region" description="Basic residues" evidence="5">
    <location>
        <begin position="87"/>
        <end position="107"/>
    </location>
</feature>
<dbReference type="OrthoDB" id="277888at2759"/>
<comment type="similarity">
    <text evidence="2">Belongs to the prokaryotic/mitochondrial release factor family.</text>
</comment>
<comment type="subcellular location">
    <subcellularLocation>
        <location evidence="1">Mitochondrion</location>
    </subcellularLocation>
</comment>
<dbReference type="PANTHER" id="PTHR46203">
    <property type="entry name" value="PROBABLE PEPTIDE CHAIN RELEASE FACTOR C12ORF65"/>
    <property type="match status" value="1"/>
</dbReference>